<reference evidence="2" key="1">
    <citation type="journal article" date="2019" name="Int. J. Syst. Evol. Microbiol.">
        <title>The Global Catalogue of Microorganisms (GCM) 10K type strain sequencing project: providing services to taxonomists for standard genome sequencing and annotation.</title>
        <authorList>
            <consortium name="The Broad Institute Genomics Platform"/>
            <consortium name="The Broad Institute Genome Sequencing Center for Infectious Disease"/>
            <person name="Wu L."/>
            <person name="Ma J."/>
        </authorList>
    </citation>
    <scope>NUCLEOTIDE SEQUENCE [LARGE SCALE GENOMIC DNA]</scope>
    <source>
        <strain evidence="2">JCM 9371</strain>
    </source>
</reference>
<name>A0ABW2Y4R3_9ACTN</name>
<dbReference type="Proteomes" id="UP001597063">
    <property type="component" value="Unassembled WGS sequence"/>
</dbReference>
<evidence type="ECO:0000313" key="2">
    <source>
        <dbReference type="Proteomes" id="UP001597063"/>
    </source>
</evidence>
<keyword evidence="2" id="KW-1185">Reference proteome</keyword>
<organism evidence="1 2">
    <name type="scientific">Actinomadura fibrosa</name>
    <dbReference type="NCBI Taxonomy" id="111802"/>
    <lineage>
        <taxon>Bacteria</taxon>
        <taxon>Bacillati</taxon>
        <taxon>Actinomycetota</taxon>
        <taxon>Actinomycetes</taxon>
        <taxon>Streptosporangiales</taxon>
        <taxon>Thermomonosporaceae</taxon>
        <taxon>Actinomadura</taxon>
    </lineage>
</organism>
<proteinExistence type="predicted"/>
<protein>
    <submittedName>
        <fullName evidence="1">Uncharacterized protein</fullName>
    </submittedName>
</protein>
<sequence length="561" mass="61572">MTMVNWDQPGEKVEEFVAALLLLKFPHGNSPTPARGDRGVDVRVWNPDGEESWDTFVNETLPVLPVRSWTLVTPWEPTNQRLDWLEKLTAGRGIRTGWMGGRTLDGLIAQNPALVEYFFGDGGERLHRLMADILRGGRNFPQGVPAEDLLQEVIDRQCGLASTLNEVDPFYRYEVHVRSGRVSEQAWDADLHASSPVAWVHYQQLDEDSYLVLRLLPRCAESTRLRPITVSVELEAPQGSPEQQAVEDWLRHGAPFDDVPGTVTGITGPPSALTSGGPGHLSFMTPKGSGSELPDLEIRLLNPQGQVMHTLDLVEVRASRGVEGPGLWLSGTDRSGVLQLGFLLNGAEHERVRMTMASLVGKTPAEVLPAVRLVAGLADDAGLVLAVREGRPLVGFEHPDDSELHASPMVDMARWTVGLLEVLILVQQHTFQRVSVPDLAQVTPQQIAELMRLGRLLRGEEIRSTWTQVEMTRGPSAQPVTPGPEFSMMTTSEIRLNLAGHQIKLDDVQHRVIYHSARIASPHNFNTAQPGDTIHLVPASSTEATIAIVPTPPEPPQISGS</sequence>
<accession>A0ABW2Y4R3</accession>
<dbReference type="EMBL" id="JBHTGP010000039">
    <property type="protein sequence ID" value="MFD0692332.1"/>
    <property type="molecule type" value="Genomic_DNA"/>
</dbReference>
<dbReference type="RefSeq" id="WP_131760078.1">
    <property type="nucleotide sequence ID" value="NZ_CAACUY010000101.1"/>
</dbReference>
<gene>
    <name evidence="1" type="ORF">ACFQZM_48145</name>
</gene>
<comment type="caution">
    <text evidence="1">The sequence shown here is derived from an EMBL/GenBank/DDBJ whole genome shotgun (WGS) entry which is preliminary data.</text>
</comment>
<evidence type="ECO:0000313" key="1">
    <source>
        <dbReference type="EMBL" id="MFD0692332.1"/>
    </source>
</evidence>